<dbReference type="PANTHER" id="PTHR42919">
    <property type="entry name" value="N-ALPHA-ACETYLTRANSFERASE"/>
    <property type="match status" value="1"/>
</dbReference>
<evidence type="ECO:0000313" key="16">
    <source>
        <dbReference type="Proteomes" id="UP000887566"/>
    </source>
</evidence>
<evidence type="ECO:0000256" key="7">
    <source>
        <dbReference type="ARBA" id="ARBA00048335"/>
    </source>
</evidence>
<evidence type="ECO:0000256" key="10">
    <source>
        <dbReference type="ARBA" id="ARBA00048799"/>
    </source>
</evidence>
<keyword evidence="3" id="KW-0808">Transferase</keyword>
<feature type="region of interest" description="Disordered" evidence="14">
    <location>
        <begin position="164"/>
        <end position="188"/>
    </location>
</feature>
<dbReference type="Pfam" id="PF00583">
    <property type="entry name" value="Acetyltransf_1"/>
    <property type="match status" value="1"/>
</dbReference>
<dbReference type="SUPFAM" id="SSF55729">
    <property type="entry name" value="Acyl-CoA N-acyltransferases (Nat)"/>
    <property type="match status" value="1"/>
</dbReference>
<dbReference type="AlphaFoldDB" id="A0A914VTZ7"/>
<evidence type="ECO:0000256" key="12">
    <source>
        <dbReference type="ARBA" id="ARBA00049103"/>
    </source>
</evidence>
<dbReference type="Proteomes" id="UP000887566">
    <property type="component" value="Unplaced"/>
</dbReference>
<evidence type="ECO:0000256" key="9">
    <source>
        <dbReference type="ARBA" id="ARBA00048618"/>
    </source>
</evidence>
<organism evidence="16 17">
    <name type="scientific">Plectus sambesii</name>
    <dbReference type="NCBI Taxonomy" id="2011161"/>
    <lineage>
        <taxon>Eukaryota</taxon>
        <taxon>Metazoa</taxon>
        <taxon>Ecdysozoa</taxon>
        <taxon>Nematoda</taxon>
        <taxon>Chromadorea</taxon>
        <taxon>Plectida</taxon>
        <taxon>Plectina</taxon>
        <taxon>Plectoidea</taxon>
        <taxon>Plectidae</taxon>
        <taxon>Plectus</taxon>
    </lineage>
</organism>
<dbReference type="PANTHER" id="PTHR42919:SF8">
    <property type="entry name" value="N-ALPHA-ACETYLTRANSFERASE 50"/>
    <property type="match status" value="1"/>
</dbReference>
<dbReference type="InterPro" id="IPR051556">
    <property type="entry name" value="N-term/lysine_N-AcTrnsfr"/>
</dbReference>
<dbReference type="GO" id="GO:0120518">
    <property type="term" value="F:protein N-terminal-methionine acetyltransferase activity"/>
    <property type="evidence" value="ECO:0007669"/>
    <property type="project" value="UniProtKB-EC"/>
</dbReference>
<dbReference type="GO" id="GO:0031415">
    <property type="term" value="C:NatA complex"/>
    <property type="evidence" value="ECO:0007669"/>
    <property type="project" value="TreeGrafter"/>
</dbReference>
<proteinExistence type="predicted"/>
<keyword evidence="16" id="KW-1185">Reference proteome</keyword>
<comment type="catalytic activity">
    <reaction evidence="9">
        <text>N-terminal L-methionyl-L-lysyl-[protein] + acetyl-CoA = N-terminal N(alpha)-acetyl-L-methionyl-L-lysyl-[protein] + CoA + H(+)</text>
        <dbReference type="Rhea" id="RHEA:50580"/>
        <dbReference type="Rhea" id="RHEA-COMP:12734"/>
        <dbReference type="Rhea" id="RHEA-COMP:12735"/>
        <dbReference type="ChEBI" id="CHEBI:15378"/>
        <dbReference type="ChEBI" id="CHEBI:57287"/>
        <dbReference type="ChEBI" id="CHEBI:57288"/>
        <dbReference type="ChEBI" id="CHEBI:133406"/>
        <dbReference type="ChEBI" id="CHEBI:133407"/>
        <dbReference type="EC" id="2.3.1.258"/>
    </reaction>
</comment>
<accession>A0A914VTZ7</accession>
<evidence type="ECO:0000259" key="15">
    <source>
        <dbReference type="PROSITE" id="PS51186"/>
    </source>
</evidence>
<dbReference type="GO" id="GO:0007064">
    <property type="term" value="P:mitotic sister chromatid cohesion"/>
    <property type="evidence" value="ECO:0007669"/>
    <property type="project" value="TreeGrafter"/>
</dbReference>
<dbReference type="WBParaSite" id="PSAMB.scaffold2497size22886.g18006.t1">
    <property type="protein sequence ID" value="PSAMB.scaffold2497size22886.g18006.t1"/>
    <property type="gene ID" value="PSAMB.scaffold2497size22886.g18006"/>
</dbReference>
<comment type="catalytic activity">
    <reaction evidence="8">
        <text>N-terminal L-methionyl-L-phenylalanyl-[protein] + acetyl-CoA = N-terminal N(alpha)-acetyl-L-methionyl-L-phenylalanyl-[protein] + CoA + H(+)</text>
        <dbReference type="Rhea" id="RHEA:50528"/>
        <dbReference type="Rhea" id="RHEA-COMP:12715"/>
        <dbReference type="Rhea" id="RHEA-COMP:12716"/>
        <dbReference type="ChEBI" id="CHEBI:15378"/>
        <dbReference type="ChEBI" id="CHEBI:57287"/>
        <dbReference type="ChEBI" id="CHEBI:57288"/>
        <dbReference type="ChEBI" id="CHEBI:133382"/>
        <dbReference type="ChEBI" id="CHEBI:133383"/>
        <dbReference type="EC" id="2.3.1.258"/>
    </reaction>
</comment>
<dbReference type="CDD" id="cd04301">
    <property type="entry name" value="NAT_SF"/>
    <property type="match status" value="1"/>
</dbReference>
<dbReference type="Gene3D" id="3.40.630.30">
    <property type="match status" value="1"/>
</dbReference>
<sequence>MRKVKGRCEMELGDITHHNVMQLKRVNQAIFPVTYNDKFYKDVVFAGELAKLAYFNDIVIGGVCCRHDFTNNRRRMYIMTLGTLAPYRRFGLGTLMLNHVFSLCEKDPTLESIFLHVQVSNESALEFYGKFGFENVDTVENYYKRIEPADAYVLEKKLQHNRVAGDSAGKSNEENGDANAAIVQNGSS</sequence>
<evidence type="ECO:0000256" key="13">
    <source>
        <dbReference type="ARBA" id="ARBA00049454"/>
    </source>
</evidence>
<comment type="catalytic activity">
    <reaction evidence="10">
        <text>N-terminal L-methionyl-L-valyl-[protein] + acetyl-CoA = N-terminal N(alpha)-acetyl-L-methionyl-L-valyl-[protein] + CoA + H(+)</text>
        <dbReference type="Rhea" id="RHEA:50572"/>
        <dbReference type="Rhea" id="RHEA-COMP:12730"/>
        <dbReference type="Rhea" id="RHEA-COMP:12731"/>
        <dbReference type="ChEBI" id="CHEBI:15378"/>
        <dbReference type="ChEBI" id="CHEBI:57287"/>
        <dbReference type="ChEBI" id="CHEBI:57288"/>
        <dbReference type="ChEBI" id="CHEBI:133402"/>
        <dbReference type="ChEBI" id="CHEBI:133403"/>
        <dbReference type="EC" id="2.3.1.258"/>
    </reaction>
</comment>
<evidence type="ECO:0000256" key="14">
    <source>
        <dbReference type="SAM" id="MobiDB-lite"/>
    </source>
</evidence>
<evidence type="ECO:0000256" key="11">
    <source>
        <dbReference type="ARBA" id="ARBA00049002"/>
    </source>
</evidence>
<evidence type="ECO:0000313" key="17">
    <source>
        <dbReference type="WBParaSite" id="PSAMB.scaffold2497size22886.g18006.t1"/>
    </source>
</evidence>
<keyword evidence="4" id="KW-0012">Acyltransferase</keyword>
<dbReference type="FunFam" id="3.40.630.30:FF:000078">
    <property type="entry name" value="N-alpha-acetyltransferase 50"/>
    <property type="match status" value="1"/>
</dbReference>
<comment type="catalytic activity">
    <reaction evidence="11">
        <text>N-terminal L-methionyl-L-alanyl-[protein] + acetyl-CoA = N-terminal N(alpha)-acetyl-L-methionyl-L-alanyl-[protein] + CoA + H(+)</text>
        <dbReference type="Rhea" id="RHEA:50564"/>
        <dbReference type="Rhea" id="RHEA-COMP:12726"/>
        <dbReference type="Rhea" id="RHEA-COMP:12727"/>
        <dbReference type="ChEBI" id="CHEBI:15378"/>
        <dbReference type="ChEBI" id="CHEBI:57287"/>
        <dbReference type="ChEBI" id="CHEBI:57288"/>
        <dbReference type="ChEBI" id="CHEBI:133398"/>
        <dbReference type="ChEBI" id="CHEBI:133399"/>
        <dbReference type="EC" id="2.3.1.258"/>
    </reaction>
</comment>
<keyword evidence="2" id="KW-0963">Cytoplasm</keyword>
<evidence type="ECO:0000256" key="3">
    <source>
        <dbReference type="ARBA" id="ARBA00022679"/>
    </source>
</evidence>
<evidence type="ECO:0000256" key="5">
    <source>
        <dbReference type="ARBA" id="ARBA00039121"/>
    </source>
</evidence>
<dbReference type="InterPro" id="IPR016181">
    <property type="entry name" value="Acyl_CoA_acyltransferase"/>
</dbReference>
<comment type="catalytic activity">
    <reaction evidence="6">
        <text>N-terminal L-methionyl-L-seryl-[protein] + acetyl-CoA = N-terminal N(alpha)-acetyl-L-methionyl-L-seryl-[protein] + CoA + H(+)</text>
        <dbReference type="Rhea" id="RHEA:50568"/>
        <dbReference type="Rhea" id="RHEA-COMP:12728"/>
        <dbReference type="Rhea" id="RHEA-COMP:12729"/>
        <dbReference type="ChEBI" id="CHEBI:15378"/>
        <dbReference type="ChEBI" id="CHEBI:57287"/>
        <dbReference type="ChEBI" id="CHEBI:57288"/>
        <dbReference type="ChEBI" id="CHEBI:133400"/>
        <dbReference type="ChEBI" id="CHEBI:133401"/>
        <dbReference type="EC" id="2.3.1.258"/>
    </reaction>
</comment>
<comment type="catalytic activity">
    <reaction evidence="12">
        <text>N-terminal L-methionyl-L-leucyl-[protein] + acetyl-CoA = N-terminal N(alpha)-acetyl-L-methionyl-L-leucyl-[protein] + CoA + H(+)</text>
        <dbReference type="Rhea" id="RHEA:50520"/>
        <dbReference type="Rhea" id="RHEA-COMP:12711"/>
        <dbReference type="Rhea" id="RHEA-COMP:12712"/>
        <dbReference type="ChEBI" id="CHEBI:15378"/>
        <dbReference type="ChEBI" id="CHEBI:57287"/>
        <dbReference type="ChEBI" id="CHEBI:57288"/>
        <dbReference type="ChEBI" id="CHEBI:133377"/>
        <dbReference type="ChEBI" id="CHEBI:133378"/>
        <dbReference type="EC" id="2.3.1.258"/>
    </reaction>
</comment>
<comment type="subcellular location">
    <subcellularLocation>
        <location evidence="1">Cytoplasm</location>
    </subcellularLocation>
</comment>
<evidence type="ECO:0000256" key="6">
    <source>
        <dbReference type="ARBA" id="ARBA00048251"/>
    </source>
</evidence>
<protein>
    <recommendedName>
        <fullName evidence="5">N-terminal methionine N(alpha)-acetyltransferase NatE</fullName>
        <ecNumber evidence="5">2.3.1.258</ecNumber>
    </recommendedName>
</protein>
<dbReference type="EC" id="2.3.1.258" evidence="5"/>
<dbReference type="PROSITE" id="PS51186">
    <property type="entry name" value="GNAT"/>
    <property type="match status" value="1"/>
</dbReference>
<reference evidence="17" key="1">
    <citation type="submission" date="2022-11" db="UniProtKB">
        <authorList>
            <consortium name="WormBaseParasite"/>
        </authorList>
    </citation>
    <scope>IDENTIFICATION</scope>
</reference>
<evidence type="ECO:0000256" key="1">
    <source>
        <dbReference type="ARBA" id="ARBA00004496"/>
    </source>
</evidence>
<evidence type="ECO:0000256" key="2">
    <source>
        <dbReference type="ARBA" id="ARBA00022490"/>
    </source>
</evidence>
<comment type="catalytic activity">
    <reaction evidence="7">
        <text>N-terminal L-methionyl-L-tyrosyl-[protein] + acetyl-CoA = N-terminal N(alpha)-acetyl-L-methionyl-L-tyrosyl-[protein] + CoA + H(+)</text>
        <dbReference type="Rhea" id="RHEA:50532"/>
        <dbReference type="Rhea" id="RHEA-COMP:12717"/>
        <dbReference type="Rhea" id="RHEA-COMP:12718"/>
        <dbReference type="ChEBI" id="CHEBI:15378"/>
        <dbReference type="ChEBI" id="CHEBI:57287"/>
        <dbReference type="ChEBI" id="CHEBI:57288"/>
        <dbReference type="ChEBI" id="CHEBI:133384"/>
        <dbReference type="ChEBI" id="CHEBI:133385"/>
        <dbReference type="EC" id="2.3.1.258"/>
    </reaction>
</comment>
<comment type="catalytic activity">
    <reaction evidence="13">
        <text>N-terminal L-methionyl-L-threonyl-[protein] + acetyl-CoA = N-terminal N(alpha)-acetyl-L-methionyl-L-threonyl-[protein] + CoA + H(+)</text>
        <dbReference type="Rhea" id="RHEA:50576"/>
        <dbReference type="Rhea" id="RHEA-COMP:12732"/>
        <dbReference type="Rhea" id="RHEA-COMP:12733"/>
        <dbReference type="ChEBI" id="CHEBI:15378"/>
        <dbReference type="ChEBI" id="CHEBI:57287"/>
        <dbReference type="ChEBI" id="CHEBI:57288"/>
        <dbReference type="ChEBI" id="CHEBI:133404"/>
        <dbReference type="ChEBI" id="CHEBI:133405"/>
        <dbReference type="EC" id="2.3.1.258"/>
    </reaction>
</comment>
<name>A0A914VTZ7_9BILA</name>
<dbReference type="InterPro" id="IPR000182">
    <property type="entry name" value="GNAT_dom"/>
</dbReference>
<evidence type="ECO:0000256" key="8">
    <source>
        <dbReference type="ARBA" id="ARBA00048490"/>
    </source>
</evidence>
<feature type="domain" description="N-acetyltransferase" evidence="15">
    <location>
        <begin position="10"/>
        <end position="159"/>
    </location>
</feature>
<evidence type="ECO:0000256" key="4">
    <source>
        <dbReference type="ARBA" id="ARBA00023315"/>
    </source>
</evidence>